<reference evidence="8 9" key="1">
    <citation type="submission" date="2018-08" db="EMBL/GenBank/DDBJ databases">
        <title>A genome reference for cultivated species of the human gut microbiota.</title>
        <authorList>
            <person name="Zou Y."/>
            <person name="Xue W."/>
            <person name="Luo G."/>
        </authorList>
    </citation>
    <scope>NUCLEOTIDE SEQUENCE [LARGE SCALE GENOMIC DNA]</scope>
    <source>
        <strain evidence="8 9">AF24-29</strain>
    </source>
</reference>
<dbReference type="EMBL" id="QRUP01000031">
    <property type="protein sequence ID" value="RGR67642.1"/>
    <property type="molecule type" value="Genomic_DNA"/>
</dbReference>
<dbReference type="InterPro" id="IPR001789">
    <property type="entry name" value="Sig_transdc_resp-reg_receiver"/>
</dbReference>
<evidence type="ECO:0000259" key="6">
    <source>
        <dbReference type="PROSITE" id="PS50110"/>
    </source>
</evidence>
<dbReference type="Proteomes" id="UP000284178">
    <property type="component" value="Unassembled WGS sequence"/>
</dbReference>
<keyword evidence="2" id="KW-0902">Two-component regulatory system</keyword>
<dbReference type="PANTHER" id="PTHR37299">
    <property type="entry name" value="TRANSCRIPTIONAL REGULATOR-RELATED"/>
    <property type="match status" value="1"/>
</dbReference>
<keyword evidence="9" id="KW-1185">Reference proteome</keyword>
<name>A0A412FHL4_9FIRM</name>
<feature type="modified residue" description="4-aspartylphosphate" evidence="5">
    <location>
        <position position="59"/>
    </location>
</feature>
<comment type="caution">
    <text evidence="8">The sequence shown here is derived from an EMBL/GenBank/DDBJ whole genome shotgun (WGS) entry which is preliminary data.</text>
</comment>
<dbReference type="PROSITE" id="PS50110">
    <property type="entry name" value="RESPONSE_REGULATORY"/>
    <property type="match status" value="1"/>
</dbReference>
<evidence type="ECO:0000256" key="2">
    <source>
        <dbReference type="ARBA" id="ARBA00023012"/>
    </source>
</evidence>
<organism evidence="8 9">
    <name type="scientific">Holdemania filiformis</name>
    <dbReference type="NCBI Taxonomy" id="61171"/>
    <lineage>
        <taxon>Bacteria</taxon>
        <taxon>Bacillati</taxon>
        <taxon>Bacillota</taxon>
        <taxon>Erysipelotrichia</taxon>
        <taxon>Erysipelotrichales</taxon>
        <taxon>Erysipelotrichaceae</taxon>
        <taxon>Holdemania</taxon>
    </lineage>
</organism>
<dbReference type="InterPro" id="IPR007492">
    <property type="entry name" value="LytTR_DNA-bd_dom"/>
</dbReference>
<keyword evidence="1" id="KW-0963">Cytoplasm</keyword>
<dbReference type="PROSITE" id="PS50930">
    <property type="entry name" value="HTH_LYTTR"/>
    <property type="match status" value="1"/>
</dbReference>
<evidence type="ECO:0000256" key="1">
    <source>
        <dbReference type="ARBA" id="ARBA00022490"/>
    </source>
</evidence>
<dbReference type="SMART" id="SM00850">
    <property type="entry name" value="LytTR"/>
    <property type="match status" value="1"/>
</dbReference>
<dbReference type="PANTHER" id="PTHR37299:SF3">
    <property type="entry name" value="STAGE 0 SPORULATION PROTEIN A HOMOLOG"/>
    <property type="match status" value="1"/>
</dbReference>
<dbReference type="SMART" id="SM00448">
    <property type="entry name" value="REC"/>
    <property type="match status" value="1"/>
</dbReference>
<dbReference type="InterPro" id="IPR046947">
    <property type="entry name" value="LytR-like"/>
</dbReference>
<evidence type="ECO:0000313" key="8">
    <source>
        <dbReference type="EMBL" id="RGR67642.1"/>
    </source>
</evidence>
<gene>
    <name evidence="8" type="ORF">DWY25_16775</name>
</gene>
<dbReference type="SUPFAM" id="SSF52172">
    <property type="entry name" value="CheY-like"/>
    <property type="match status" value="1"/>
</dbReference>
<evidence type="ECO:0000259" key="7">
    <source>
        <dbReference type="PROSITE" id="PS50930"/>
    </source>
</evidence>
<keyword evidence="3" id="KW-0010">Activator</keyword>
<dbReference type="Pfam" id="PF04397">
    <property type="entry name" value="LytTR"/>
    <property type="match status" value="1"/>
</dbReference>
<proteinExistence type="predicted"/>
<evidence type="ECO:0000313" key="9">
    <source>
        <dbReference type="Proteomes" id="UP000284178"/>
    </source>
</evidence>
<protein>
    <submittedName>
        <fullName evidence="8">DNA-binding response regulator</fullName>
    </submittedName>
</protein>
<dbReference type="Gene3D" id="3.40.50.2300">
    <property type="match status" value="1"/>
</dbReference>
<dbReference type="RefSeq" id="WP_117896211.1">
    <property type="nucleotide sequence ID" value="NZ_CABJCV010000031.1"/>
</dbReference>
<feature type="domain" description="Response regulatory" evidence="6">
    <location>
        <begin position="4"/>
        <end position="122"/>
    </location>
</feature>
<dbReference type="InterPro" id="IPR011006">
    <property type="entry name" value="CheY-like_superfamily"/>
</dbReference>
<dbReference type="GO" id="GO:0003677">
    <property type="term" value="F:DNA binding"/>
    <property type="evidence" value="ECO:0007669"/>
    <property type="project" value="UniProtKB-KW"/>
</dbReference>
<comment type="function">
    <text evidence="4">Required for high-level post-exponential phase expression of a series of secreted proteins.</text>
</comment>
<dbReference type="GeneID" id="83017050"/>
<dbReference type="Gene3D" id="2.40.50.1020">
    <property type="entry name" value="LytTr DNA-binding domain"/>
    <property type="match status" value="1"/>
</dbReference>
<evidence type="ECO:0000256" key="3">
    <source>
        <dbReference type="ARBA" id="ARBA00023159"/>
    </source>
</evidence>
<evidence type="ECO:0000256" key="5">
    <source>
        <dbReference type="PROSITE-ProRule" id="PRU00169"/>
    </source>
</evidence>
<dbReference type="AlphaFoldDB" id="A0A412FHL4"/>
<feature type="domain" description="HTH LytTR-type" evidence="7">
    <location>
        <begin position="134"/>
        <end position="233"/>
    </location>
</feature>
<sequence>MKLCIGLCDDNPLHLRMISQEIQRLCGMREIEAEIHTWTSGAQLLKEIETYDIQLYILDIRMPEITGIDAAKQINLIQPSAQIIFISSYLEYFSDVYETEHLYFVLKSQMAQRLPDALDRALAKLGQAQTGVSFMLHSRSQVIPIPIHSILCIEKELRKIIVTTMHDHYEMYAKLQEALAQLPPDEFFQCHRSYIVAFRHIEQICGNEILLSNNKHIPIGRTFMKPLKEALLKRQFSQ</sequence>
<evidence type="ECO:0000256" key="4">
    <source>
        <dbReference type="ARBA" id="ARBA00037164"/>
    </source>
</evidence>
<keyword evidence="5" id="KW-0597">Phosphoprotein</keyword>
<accession>A0A412FHL4</accession>
<keyword evidence="8" id="KW-0238">DNA-binding</keyword>
<dbReference type="Pfam" id="PF00072">
    <property type="entry name" value="Response_reg"/>
    <property type="match status" value="1"/>
</dbReference>
<dbReference type="GO" id="GO:0000156">
    <property type="term" value="F:phosphorelay response regulator activity"/>
    <property type="evidence" value="ECO:0007669"/>
    <property type="project" value="InterPro"/>
</dbReference>